<dbReference type="Pfam" id="PF03435">
    <property type="entry name" value="Sacchrp_dh_NADP"/>
    <property type="match status" value="1"/>
</dbReference>
<dbReference type="InterPro" id="IPR005097">
    <property type="entry name" value="Sacchrp_dh_NADP-bd"/>
</dbReference>
<gene>
    <name evidence="2" type="ORF">R0135_07935</name>
</gene>
<name>A0ABZ0I7E3_9GAMM</name>
<dbReference type="PANTHER" id="PTHR12286">
    <property type="entry name" value="SACCHAROPINE DEHYDROGENASE-LIKE OXIDOREDUCTASE"/>
    <property type="match status" value="1"/>
</dbReference>
<dbReference type="PANTHER" id="PTHR12286:SF5">
    <property type="entry name" value="SACCHAROPINE DEHYDROGENASE-LIKE OXIDOREDUCTASE"/>
    <property type="match status" value="1"/>
</dbReference>
<dbReference type="Proteomes" id="UP001626537">
    <property type="component" value="Chromosome"/>
</dbReference>
<sequence length="383" mass="40811">MTDTRDFDILVFGATGFTGRLICEYLNETYGSNAEFRWGMAARNLAKLEQLRDELGIDSSVALVVADSEDKASIDKMAGSTRVLLSAAGPYQQYGSTVVDSCARLGTDYVDLNGEPLWMKDMIAAHDDTARESGARIVFSCGFDSLPSDLGVHLLEQVASAKFGAPLPRVKCRVKAMRGTASGGTVASFTATMASVKANPALFADLANPFVLTEGFVGPEQPAGNEMLFEEDLNSWSGPFIMATINTKNVHRSNQLLGHAYGTDLVYDEMILLGETKPEAAGGDMSLDMTLKPGEGPSKEEREAGFYDILYVGSNDAGDSATVQVYGDRDPGYGSTSKMIAEAAVCLSQTPKAHGGCFTAAAVMGDALRQRLQDHAGVSFTVL</sequence>
<evidence type="ECO:0000313" key="3">
    <source>
        <dbReference type="Proteomes" id="UP001626537"/>
    </source>
</evidence>
<organism evidence="2 3">
    <name type="scientific">Congregibacter variabilis</name>
    <dbReference type="NCBI Taxonomy" id="3081200"/>
    <lineage>
        <taxon>Bacteria</taxon>
        <taxon>Pseudomonadati</taxon>
        <taxon>Pseudomonadota</taxon>
        <taxon>Gammaproteobacteria</taxon>
        <taxon>Cellvibrionales</taxon>
        <taxon>Halieaceae</taxon>
        <taxon>Congregibacter</taxon>
    </lineage>
</organism>
<proteinExistence type="predicted"/>
<keyword evidence="3" id="KW-1185">Reference proteome</keyword>
<dbReference type="InterPro" id="IPR036291">
    <property type="entry name" value="NAD(P)-bd_dom_sf"/>
</dbReference>
<reference evidence="2 3" key="1">
    <citation type="submission" date="2023-10" db="EMBL/GenBank/DDBJ databases">
        <title>Two novel species belonging to the OM43/NOR5 clade.</title>
        <authorList>
            <person name="Park M."/>
        </authorList>
    </citation>
    <scope>NUCLEOTIDE SEQUENCE [LARGE SCALE GENOMIC DNA]</scope>
    <source>
        <strain evidence="2 3">IMCC43200</strain>
    </source>
</reference>
<accession>A0ABZ0I7E3</accession>
<protein>
    <submittedName>
        <fullName evidence="2">Saccharopine dehydrogenase NADP-binding domain-containing protein</fullName>
    </submittedName>
</protein>
<dbReference type="InterPro" id="IPR051276">
    <property type="entry name" value="Saccharopine_DH-like_oxidrdct"/>
</dbReference>
<dbReference type="RefSeq" id="WP_407349723.1">
    <property type="nucleotide sequence ID" value="NZ_CP136864.1"/>
</dbReference>
<dbReference type="SUPFAM" id="SSF51735">
    <property type="entry name" value="NAD(P)-binding Rossmann-fold domains"/>
    <property type="match status" value="1"/>
</dbReference>
<feature type="domain" description="Saccharopine dehydrogenase NADP binding" evidence="1">
    <location>
        <begin position="9"/>
        <end position="138"/>
    </location>
</feature>
<dbReference type="EMBL" id="CP136864">
    <property type="protein sequence ID" value="WOJ95090.1"/>
    <property type="molecule type" value="Genomic_DNA"/>
</dbReference>
<dbReference type="Gene3D" id="3.40.50.720">
    <property type="entry name" value="NAD(P)-binding Rossmann-like Domain"/>
    <property type="match status" value="1"/>
</dbReference>
<evidence type="ECO:0000313" key="2">
    <source>
        <dbReference type="EMBL" id="WOJ95090.1"/>
    </source>
</evidence>
<evidence type="ECO:0000259" key="1">
    <source>
        <dbReference type="Pfam" id="PF03435"/>
    </source>
</evidence>